<evidence type="ECO:0000313" key="2">
    <source>
        <dbReference type="EMBL" id="QCB92365.1"/>
    </source>
</evidence>
<dbReference type="OrthoDB" id="4833076at2"/>
<feature type="compositionally biased region" description="Low complexity" evidence="1">
    <location>
        <begin position="134"/>
        <end position="149"/>
    </location>
</feature>
<protein>
    <submittedName>
        <fullName evidence="2">Uncharacterized protein</fullName>
    </submittedName>
</protein>
<sequence length="181" mass="19601">MATDGKRLWTMVRRYGPMVVAASGQVTAYLKAHPEIAGPVRRRVETWSDAVLAAQRRRSPEGQIDATIELVTRLAADRQPVDPVQAEAWDGRADHLRQALDLALTRSGPARRDMLARVSAEADALAAEVFDSLVGPGADDGPAGDAVAGRTMPQVRSRTVPQLRGRPLRRPDRGRGGAEPR</sequence>
<evidence type="ECO:0000313" key="3">
    <source>
        <dbReference type="Proteomes" id="UP000296469"/>
    </source>
</evidence>
<accession>A0A4V1CMB5</accession>
<organism evidence="2 3">
    <name type="scientific">Cellulomonas shaoxiangyii</name>
    <dbReference type="NCBI Taxonomy" id="2566013"/>
    <lineage>
        <taxon>Bacteria</taxon>
        <taxon>Bacillati</taxon>
        <taxon>Actinomycetota</taxon>
        <taxon>Actinomycetes</taxon>
        <taxon>Micrococcales</taxon>
        <taxon>Cellulomonadaceae</taxon>
        <taxon>Cellulomonas</taxon>
    </lineage>
</organism>
<feature type="region of interest" description="Disordered" evidence="1">
    <location>
        <begin position="133"/>
        <end position="181"/>
    </location>
</feature>
<evidence type="ECO:0000256" key="1">
    <source>
        <dbReference type="SAM" id="MobiDB-lite"/>
    </source>
</evidence>
<name>A0A4V1CMB5_9CELL</name>
<dbReference type="Proteomes" id="UP000296469">
    <property type="component" value="Chromosome"/>
</dbReference>
<keyword evidence="3" id="KW-1185">Reference proteome</keyword>
<reference evidence="2 3" key="1">
    <citation type="submission" date="2019-04" db="EMBL/GenBank/DDBJ databases">
        <title>Isolation and identification of Cellulomonas shaoxiangyii sp. Nov. isolated from feces of the Tibetan antelopes (Pantholops hodgsonii) in the Qinghai-Tibet plateau of China.</title>
        <authorList>
            <person name="Tian Z."/>
        </authorList>
    </citation>
    <scope>NUCLEOTIDE SEQUENCE [LARGE SCALE GENOMIC DNA]</scope>
    <source>
        <strain evidence="2 3">Z28</strain>
    </source>
</reference>
<gene>
    <name evidence="2" type="ORF">E5225_01135</name>
</gene>
<dbReference type="KEGG" id="celz:E5225_01135"/>
<dbReference type="RefSeq" id="WP_135972251.1">
    <property type="nucleotide sequence ID" value="NZ_CP039291.1"/>
</dbReference>
<feature type="compositionally biased region" description="Basic and acidic residues" evidence="1">
    <location>
        <begin position="169"/>
        <end position="181"/>
    </location>
</feature>
<proteinExistence type="predicted"/>
<dbReference type="EMBL" id="CP039291">
    <property type="protein sequence ID" value="QCB92365.1"/>
    <property type="molecule type" value="Genomic_DNA"/>
</dbReference>
<dbReference type="AlphaFoldDB" id="A0A4V1CMB5"/>